<dbReference type="SUPFAM" id="SSF56112">
    <property type="entry name" value="Protein kinase-like (PK-like)"/>
    <property type="match status" value="1"/>
</dbReference>
<dbReference type="SMART" id="SM00220">
    <property type="entry name" value="S_TKc"/>
    <property type="match status" value="1"/>
</dbReference>
<keyword evidence="2" id="KW-0472">Membrane</keyword>
<keyword evidence="5" id="KW-1185">Reference proteome</keyword>
<dbReference type="PROSITE" id="PS50011">
    <property type="entry name" value="PROTEIN_KINASE_DOM"/>
    <property type="match status" value="1"/>
</dbReference>
<protein>
    <recommendedName>
        <fullName evidence="3">Protein kinase domain-containing protein</fullName>
    </recommendedName>
</protein>
<reference evidence="5" key="1">
    <citation type="journal article" date="2019" name="Int. J. Syst. Evol. Microbiol.">
        <title>The Global Catalogue of Microorganisms (GCM) 10K type strain sequencing project: providing services to taxonomists for standard genome sequencing and annotation.</title>
        <authorList>
            <consortium name="The Broad Institute Genomics Platform"/>
            <consortium name="The Broad Institute Genome Sequencing Center for Infectious Disease"/>
            <person name="Wu L."/>
            <person name="Ma J."/>
        </authorList>
    </citation>
    <scope>NUCLEOTIDE SEQUENCE [LARGE SCALE GENOMIC DNA]</scope>
    <source>
        <strain evidence="5">KCTC 15012</strain>
    </source>
</reference>
<name>A0ABW5CAI1_9PROT</name>
<dbReference type="InterPro" id="IPR000719">
    <property type="entry name" value="Prot_kinase_dom"/>
</dbReference>
<evidence type="ECO:0000259" key="3">
    <source>
        <dbReference type="PROSITE" id="PS50011"/>
    </source>
</evidence>
<evidence type="ECO:0000313" key="4">
    <source>
        <dbReference type="EMBL" id="MFD2233033.1"/>
    </source>
</evidence>
<evidence type="ECO:0000256" key="2">
    <source>
        <dbReference type="SAM" id="Phobius"/>
    </source>
</evidence>
<dbReference type="Gene3D" id="1.10.510.10">
    <property type="entry name" value="Transferase(Phosphotransferase) domain 1"/>
    <property type="match status" value="1"/>
</dbReference>
<feature type="domain" description="Protein kinase" evidence="3">
    <location>
        <begin position="1"/>
        <end position="284"/>
    </location>
</feature>
<evidence type="ECO:0000313" key="5">
    <source>
        <dbReference type="Proteomes" id="UP001597296"/>
    </source>
</evidence>
<accession>A0ABW5CAI1</accession>
<proteinExistence type="predicted"/>
<dbReference type="Proteomes" id="UP001597296">
    <property type="component" value="Unassembled WGS sequence"/>
</dbReference>
<comment type="caution">
    <text evidence="4">The sequence shown here is derived from an EMBL/GenBank/DDBJ whole genome shotgun (WGS) entry which is preliminary data.</text>
</comment>
<dbReference type="RefSeq" id="WP_377314816.1">
    <property type="nucleotide sequence ID" value="NZ_JBHUIY010000005.1"/>
</dbReference>
<dbReference type="EMBL" id="JBHUIY010000005">
    <property type="protein sequence ID" value="MFD2233033.1"/>
    <property type="molecule type" value="Genomic_DNA"/>
</dbReference>
<organism evidence="4 5">
    <name type="scientific">Phaeospirillum tilakii</name>
    <dbReference type="NCBI Taxonomy" id="741673"/>
    <lineage>
        <taxon>Bacteria</taxon>
        <taxon>Pseudomonadati</taxon>
        <taxon>Pseudomonadota</taxon>
        <taxon>Alphaproteobacteria</taxon>
        <taxon>Rhodospirillales</taxon>
        <taxon>Rhodospirillaceae</taxon>
        <taxon>Phaeospirillum</taxon>
    </lineage>
</organism>
<evidence type="ECO:0000256" key="1">
    <source>
        <dbReference type="SAM" id="MobiDB-lite"/>
    </source>
</evidence>
<dbReference type="InterPro" id="IPR011009">
    <property type="entry name" value="Kinase-like_dom_sf"/>
</dbReference>
<keyword evidence="2" id="KW-0812">Transmembrane</keyword>
<gene>
    <name evidence="4" type="ORF">ACFSNB_04360</name>
</gene>
<sequence length="682" mass="75436">MAEAAPAPTKDEARPAGPPGTLRDRYLIRSTHPLPDLSTPSADAYLAEDKRDPNRSLYALICKPELPPRVTVMRALKGVSSPGLQQLVEWGAVNWAPAGRQCMAVIYERPAGRRIMTSIRGEVRRIDEYEIGRKVVEPLAAAIREMTARGVTHRSIRPTNLFAMDANGERLAFGDGVTAPPAFDQPALFETIESGMSNPIARGSGTYADDLYSLGVTVAILLMGRNPVANMPDEAILTAKIQFGSYNTLIGDERLPMAMIELLRGLLCDDGEQRWTTEDLDLWISGRRMSPLQPRGEHRAARGFPFLGKEYFNCRELGQAMARNWEQAIPPVIDGKLELWLRRAVEDKNKAAAVADAVRYALNATTDRKSATDVMLCKVLITIDTAAPIRYKGFAAMPDGVGSALAAVMANHGDTRLLAEMILREIPKLWFECRGDDYQPDTSLMKSNFRELRGYLAQPGIGFGLERCLYELNDALPLQSPLTAEDYVVEVRELLPALNRAAAHRAEGNKEMPLDRHIAAFLGARMRTDIDRNLALFNDPDPAVMLMAVVNLYAVLQYRLGPESLPALTGWIASALAPVIASYHSREKRKDLERELPKLVRKGSIVELYNQVENADERVKDEKEFLWAQTQYHAAEEEIRQLQSDNEERAAEADRTGRQTAAVVGLLIALAVAAVVVATAVF</sequence>
<keyword evidence="2" id="KW-1133">Transmembrane helix</keyword>
<feature type="region of interest" description="Disordered" evidence="1">
    <location>
        <begin position="1"/>
        <end position="24"/>
    </location>
</feature>
<feature type="transmembrane region" description="Helical" evidence="2">
    <location>
        <begin position="661"/>
        <end position="681"/>
    </location>
</feature>